<organism evidence="2 3">
    <name type="scientific">Robertmurraya siralis</name>
    <dbReference type="NCBI Taxonomy" id="77777"/>
    <lineage>
        <taxon>Bacteria</taxon>
        <taxon>Bacillati</taxon>
        <taxon>Bacillota</taxon>
        <taxon>Bacilli</taxon>
        <taxon>Bacillales</taxon>
        <taxon>Bacillaceae</taxon>
        <taxon>Robertmurraya</taxon>
    </lineage>
</organism>
<feature type="compositionally biased region" description="Basic residues" evidence="1">
    <location>
        <begin position="44"/>
        <end position="55"/>
    </location>
</feature>
<dbReference type="AlphaFoldDB" id="A0A919WG43"/>
<evidence type="ECO:0000313" key="3">
    <source>
        <dbReference type="Proteomes" id="UP000682111"/>
    </source>
</evidence>
<protein>
    <submittedName>
        <fullName evidence="2">Uncharacterized protein</fullName>
    </submittedName>
</protein>
<name>A0A919WG43_9BACI</name>
<gene>
    <name evidence="2" type="ORF">J27TS8_12780</name>
</gene>
<accession>A0A919WG43</accession>
<dbReference type="Proteomes" id="UP000682111">
    <property type="component" value="Unassembled WGS sequence"/>
</dbReference>
<dbReference type="EMBL" id="BORC01000002">
    <property type="protein sequence ID" value="GIN61285.1"/>
    <property type="molecule type" value="Genomic_DNA"/>
</dbReference>
<comment type="caution">
    <text evidence="2">The sequence shown here is derived from an EMBL/GenBank/DDBJ whole genome shotgun (WGS) entry which is preliminary data.</text>
</comment>
<keyword evidence="3" id="KW-1185">Reference proteome</keyword>
<sequence length="55" mass="6278">MAKRKAEFDAVAKHSRTPKKNIEEAEFSAEFAHGENEMKGFNRNAKKGRKGKKNE</sequence>
<dbReference type="RefSeq" id="WP_170211180.1">
    <property type="nucleotide sequence ID" value="NZ_BORC01000002.1"/>
</dbReference>
<reference evidence="2" key="1">
    <citation type="submission" date="2021-03" db="EMBL/GenBank/DDBJ databases">
        <title>Antimicrobial resistance genes in bacteria isolated from Japanese honey, and their potential for conferring macrolide and lincosamide resistance in the American foulbrood pathogen Paenibacillus larvae.</title>
        <authorList>
            <person name="Okamoto M."/>
            <person name="Kumagai M."/>
            <person name="Kanamori H."/>
            <person name="Takamatsu D."/>
        </authorList>
    </citation>
    <scope>NUCLEOTIDE SEQUENCE</scope>
    <source>
        <strain evidence="2">J27TS8</strain>
    </source>
</reference>
<proteinExistence type="predicted"/>
<evidence type="ECO:0000313" key="2">
    <source>
        <dbReference type="EMBL" id="GIN61285.1"/>
    </source>
</evidence>
<feature type="region of interest" description="Disordered" evidence="1">
    <location>
        <begin position="1"/>
        <end position="55"/>
    </location>
</feature>
<evidence type="ECO:0000256" key="1">
    <source>
        <dbReference type="SAM" id="MobiDB-lite"/>
    </source>
</evidence>
<feature type="compositionally biased region" description="Basic and acidic residues" evidence="1">
    <location>
        <begin position="1"/>
        <end position="12"/>
    </location>
</feature>